<reference evidence="4 5" key="1">
    <citation type="submission" date="2021-12" db="EMBL/GenBank/DDBJ databases">
        <title>Siccirubricoccus leaddurans sp. nov., a high concentration Zn2+ tolerance bacterium.</title>
        <authorList>
            <person name="Cao Y."/>
        </authorList>
    </citation>
    <scope>NUCLEOTIDE SEQUENCE [LARGE SCALE GENOMIC DNA]</scope>
    <source>
        <strain evidence="4 5">KC 17139</strain>
    </source>
</reference>
<gene>
    <name evidence="4" type="ORF">JYK14_12955</name>
</gene>
<keyword evidence="1" id="KW-0560">Oxidoreductase</keyword>
<protein>
    <submittedName>
        <fullName evidence="4">Glyoxylate/hydroxypyruvate reductase A</fullName>
    </submittedName>
</protein>
<evidence type="ECO:0000259" key="3">
    <source>
        <dbReference type="Pfam" id="PF02826"/>
    </source>
</evidence>
<dbReference type="InterPro" id="IPR006140">
    <property type="entry name" value="D-isomer_DH_NAD-bd"/>
</dbReference>
<dbReference type="PANTHER" id="PTHR43333:SF1">
    <property type="entry name" value="D-ISOMER SPECIFIC 2-HYDROXYACID DEHYDROGENASE NAD-BINDING DOMAIN-CONTAINING PROTEIN"/>
    <property type="match status" value="1"/>
</dbReference>
<proteinExistence type="predicted"/>
<dbReference type="SUPFAM" id="SSF51735">
    <property type="entry name" value="NAD(P)-binding Rossmann-fold domains"/>
    <property type="match status" value="1"/>
</dbReference>
<evidence type="ECO:0000256" key="2">
    <source>
        <dbReference type="ARBA" id="ARBA00023027"/>
    </source>
</evidence>
<dbReference type="InterPro" id="IPR036291">
    <property type="entry name" value="NAD(P)-bd_dom_sf"/>
</dbReference>
<dbReference type="PANTHER" id="PTHR43333">
    <property type="entry name" value="2-HACID_DH_C DOMAIN-CONTAINING PROTEIN"/>
    <property type="match status" value="1"/>
</dbReference>
<accession>A0ABT1D563</accession>
<dbReference type="EMBL" id="JAFIRR010000077">
    <property type="protein sequence ID" value="MCO6417065.1"/>
    <property type="molecule type" value="Genomic_DNA"/>
</dbReference>
<dbReference type="CDD" id="cd12164">
    <property type="entry name" value="GDH_like_2"/>
    <property type="match status" value="1"/>
</dbReference>
<keyword evidence="2" id="KW-0520">NAD</keyword>
<name>A0ABT1D563_9PROT</name>
<dbReference type="RefSeq" id="WP_252953695.1">
    <property type="nucleotide sequence ID" value="NZ_JAFIRR010000077.1"/>
</dbReference>
<evidence type="ECO:0000313" key="4">
    <source>
        <dbReference type="EMBL" id="MCO6417065.1"/>
    </source>
</evidence>
<dbReference type="Pfam" id="PF02826">
    <property type="entry name" value="2-Hacid_dh_C"/>
    <property type="match status" value="1"/>
</dbReference>
<evidence type="ECO:0000256" key="1">
    <source>
        <dbReference type="ARBA" id="ARBA00023002"/>
    </source>
</evidence>
<feature type="domain" description="D-isomer specific 2-hydroxyacid dehydrogenase NAD-binding" evidence="3">
    <location>
        <begin position="108"/>
        <end position="281"/>
    </location>
</feature>
<keyword evidence="5" id="KW-1185">Reference proteome</keyword>
<dbReference type="Proteomes" id="UP001523392">
    <property type="component" value="Unassembled WGS sequence"/>
</dbReference>
<organism evidence="4 5">
    <name type="scientific">Siccirubricoccus soli</name>
    <dbReference type="NCBI Taxonomy" id="2899147"/>
    <lineage>
        <taxon>Bacteria</taxon>
        <taxon>Pseudomonadati</taxon>
        <taxon>Pseudomonadota</taxon>
        <taxon>Alphaproteobacteria</taxon>
        <taxon>Acetobacterales</taxon>
        <taxon>Roseomonadaceae</taxon>
        <taxon>Siccirubricoccus</taxon>
    </lineage>
</organism>
<evidence type="ECO:0000313" key="5">
    <source>
        <dbReference type="Proteomes" id="UP001523392"/>
    </source>
</evidence>
<dbReference type="Gene3D" id="3.40.50.720">
    <property type="entry name" value="NAD(P)-binding Rossmann-like Domain"/>
    <property type="match status" value="2"/>
</dbReference>
<comment type="caution">
    <text evidence="4">The sequence shown here is derived from an EMBL/GenBank/DDBJ whole genome shotgun (WGS) entry which is preliminary data.</text>
</comment>
<sequence length="316" mass="34050">MSNRRVMVVKSGGAAGFAEWQGCFAALDPALELIYWDDAIQVPERIDYALLWDPEPGWLARMPNLKVIFGSGAGVDLIAADPDLPRHLPLVRMSTPEATQRMGEFVCWAVLSLLKDGRRMAIAQAERRWDYFEPPFRAQHRTVGILGLGNMGQRCAEMLRGLGFPVIGWSRTPKAVQGVENYAGAGALDAFLGATDILVCLLPATPETQGIIDAATLGRLRPGGGFVGVGRGMQHDLDAIMAALDSGQLAGAVLDVFEPEPLPSEHPLWAHPKAILTPHVASLPTKAERAGAVAAAIAAYERGETLPNLYDHVRGY</sequence>